<dbReference type="OrthoDB" id="119238at2"/>
<keyword evidence="2" id="KW-1185">Reference proteome</keyword>
<dbReference type="STRING" id="64969.SAMN02745127_02895"/>
<evidence type="ECO:0000313" key="2">
    <source>
        <dbReference type="Proteomes" id="UP000191418"/>
    </source>
</evidence>
<sequence>MSLQMDISFACECGEHVEDIVYVQDPDFSAEKNKDSQTDSWQEVFCPSCDKEYTVQVTNTFYSAMASIDYGNVDVNHGMPYYPEDEADELYWYIDSKTHYEILQSHLKSVRTLLEVEVPPDTLFNLWVMLHGHVVSAIEGYLAGIFIHKVTNSEELIRKLVETDPEFSKRTFTLKEIFEKQSNLKVTVATYLKDLIFHDLKKVKPMFKDVLGHDFGDISWLFKDVVKRHDCVHRAGYNKDGEAIEVSKDSVLVLLEKVEALADSVEATVGKLDEPNDLPF</sequence>
<comment type="caution">
    <text evidence="1">The sequence shown here is derived from an EMBL/GenBank/DDBJ whole genome shotgun (WGS) entry which is preliminary data.</text>
</comment>
<protein>
    <submittedName>
        <fullName evidence="1">Uncharacterized protein</fullName>
    </submittedName>
</protein>
<organism evidence="1 2">
    <name type="scientific">Oceanospirillum multiglobuliferum</name>
    <dbReference type="NCBI Taxonomy" id="64969"/>
    <lineage>
        <taxon>Bacteria</taxon>
        <taxon>Pseudomonadati</taxon>
        <taxon>Pseudomonadota</taxon>
        <taxon>Gammaproteobacteria</taxon>
        <taxon>Oceanospirillales</taxon>
        <taxon>Oceanospirillaceae</taxon>
        <taxon>Oceanospirillum</taxon>
    </lineage>
</organism>
<proteinExistence type="predicted"/>
<accession>A0A1T4SAX9</accession>
<dbReference type="AlphaFoldDB" id="A0A1T4SAX9"/>
<evidence type="ECO:0000313" key="1">
    <source>
        <dbReference type="EMBL" id="OPX55010.1"/>
    </source>
</evidence>
<dbReference type="Proteomes" id="UP000191418">
    <property type="component" value="Unassembled WGS sequence"/>
</dbReference>
<name>A0A1T4SAX9_9GAMM</name>
<reference evidence="1 2" key="1">
    <citation type="submission" date="2017-01" db="EMBL/GenBank/DDBJ databases">
        <title>Genome Sequencing of a Marine Spirillum, Oceanospirillum multiglobuliferum ATCC 33336, from Japan.</title>
        <authorList>
            <person name="Carney J.G."/>
            <person name="Trachtenberg A.M."/>
            <person name="Rheaume B.A."/>
            <person name="Linnane J.D."/>
            <person name="Pitts N.L."/>
            <person name="Mykles D.L."/>
            <person name="Maclea K.S."/>
        </authorList>
    </citation>
    <scope>NUCLEOTIDE SEQUENCE [LARGE SCALE GENOMIC DNA]</scope>
    <source>
        <strain evidence="1 2">ATCC 33336</strain>
    </source>
</reference>
<gene>
    <name evidence="1" type="ORF">BTE48_10950</name>
</gene>
<dbReference type="RefSeq" id="WP_078746411.1">
    <property type="nucleotide sequence ID" value="NZ_FUXG01000027.1"/>
</dbReference>
<dbReference type="EMBL" id="MTSM01000014">
    <property type="protein sequence ID" value="OPX55010.1"/>
    <property type="molecule type" value="Genomic_DNA"/>
</dbReference>